<feature type="domain" description="Rieske" evidence="5">
    <location>
        <begin position="52"/>
        <end position="164"/>
    </location>
</feature>
<dbReference type="SUPFAM" id="SSF50022">
    <property type="entry name" value="ISP domain"/>
    <property type="match status" value="1"/>
</dbReference>
<dbReference type="AlphaFoldDB" id="A0A512LDG3"/>
<keyword evidence="1" id="KW-0001">2Fe-2S</keyword>
<gene>
    <name evidence="6" type="primary">soxF</name>
    <name evidence="6" type="ORF">TPL01_33090</name>
</gene>
<evidence type="ECO:0000259" key="5">
    <source>
        <dbReference type="PROSITE" id="PS51296"/>
    </source>
</evidence>
<accession>A0A512LDG3</accession>
<evidence type="ECO:0000313" key="6">
    <source>
        <dbReference type="EMBL" id="GEP32171.1"/>
    </source>
</evidence>
<keyword evidence="7" id="KW-1185">Reference proteome</keyword>
<dbReference type="Proteomes" id="UP000321337">
    <property type="component" value="Unassembled WGS sequence"/>
</dbReference>
<dbReference type="GO" id="GO:0046872">
    <property type="term" value="F:metal ion binding"/>
    <property type="evidence" value="ECO:0007669"/>
    <property type="project" value="UniProtKB-KW"/>
</dbReference>
<keyword evidence="4" id="KW-0411">Iron-sulfur</keyword>
<evidence type="ECO:0000256" key="1">
    <source>
        <dbReference type="ARBA" id="ARBA00022714"/>
    </source>
</evidence>
<dbReference type="InterPro" id="IPR017941">
    <property type="entry name" value="Rieske_2Fe-2S"/>
</dbReference>
<comment type="caution">
    <text evidence="6">The sequence shown here is derived from an EMBL/GenBank/DDBJ whole genome shotgun (WGS) entry which is preliminary data.</text>
</comment>
<evidence type="ECO:0000256" key="4">
    <source>
        <dbReference type="ARBA" id="ARBA00023014"/>
    </source>
</evidence>
<evidence type="ECO:0000313" key="7">
    <source>
        <dbReference type="Proteomes" id="UP000321337"/>
    </source>
</evidence>
<keyword evidence="2" id="KW-0479">Metal-binding</keyword>
<name>A0A512LDG3_9PROT</name>
<dbReference type="PROSITE" id="PS51296">
    <property type="entry name" value="RIESKE"/>
    <property type="match status" value="1"/>
</dbReference>
<evidence type="ECO:0000256" key="2">
    <source>
        <dbReference type="ARBA" id="ARBA00022723"/>
    </source>
</evidence>
<dbReference type="InterPro" id="IPR036922">
    <property type="entry name" value="Rieske_2Fe-2S_sf"/>
</dbReference>
<dbReference type="GO" id="GO:0051537">
    <property type="term" value="F:2 iron, 2 sulfur cluster binding"/>
    <property type="evidence" value="ECO:0007669"/>
    <property type="project" value="UniProtKB-KW"/>
</dbReference>
<evidence type="ECO:0000256" key="3">
    <source>
        <dbReference type="ARBA" id="ARBA00023004"/>
    </source>
</evidence>
<sequence length="218" mass="22940">MVACFSKQAQATELTSFARVKLVDAQGQPIKASALGSAEAYLFNYPYASTPSFLINLGKPAPDGNKLVASDGNEYAWRGGVGANKSVVAYTAICAHQLAYPTRDASLITYNPNTSEIAGRGGVITCCAHNSVYDPAQGARVLSGPAAGPLSAVALEYDVATDELYATGVYGGTLFDDFFKAYKTQLNAELGAGKARELVTAMAKVVPFAEYSKVRVQC</sequence>
<keyword evidence="3" id="KW-0408">Iron</keyword>
<dbReference type="RefSeq" id="WP_161984263.1">
    <property type="nucleotide sequence ID" value="NZ_AP021884.1"/>
</dbReference>
<dbReference type="Gene3D" id="2.102.10.10">
    <property type="entry name" value="Rieske [2Fe-2S] iron-sulphur domain"/>
    <property type="match status" value="1"/>
</dbReference>
<reference evidence="6 7" key="1">
    <citation type="submission" date="2019-07" db="EMBL/GenBank/DDBJ databases">
        <title>Whole genome shotgun sequence of Thiobacillus plumbophilus NBRC 107929.</title>
        <authorList>
            <person name="Hosoyama A."/>
            <person name="Uohara A."/>
            <person name="Ohji S."/>
            <person name="Ichikawa N."/>
        </authorList>
    </citation>
    <scope>NUCLEOTIDE SEQUENCE [LARGE SCALE GENOMIC DNA]</scope>
    <source>
        <strain evidence="6 7">NBRC 107929</strain>
    </source>
</reference>
<proteinExistence type="predicted"/>
<protein>
    <submittedName>
        <fullName evidence="6">(2Fe-2S)-binding protein</fullName>
    </submittedName>
</protein>
<dbReference type="EMBL" id="BKAD01000053">
    <property type="protein sequence ID" value="GEP32171.1"/>
    <property type="molecule type" value="Genomic_DNA"/>
</dbReference>
<organism evidence="6 7">
    <name type="scientific">Sulfuriferula plumbiphila</name>
    <dbReference type="NCBI Taxonomy" id="171865"/>
    <lineage>
        <taxon>Bacteria</taxon>
        <taxon>Pseudomonadati</taxon>
        <taxon>Pseudomonadota</taxon>
        <taxon>Betaproteobacteria</taxon>
        <taxon>Nitrosomonadales</taxon>
        <taxon>Sulfuricellaceae</taxon>
        <taxon>Sulfuriferula</taxon>
    </lineage>
</organism>